<proteinExistence type="predicted"/>
<dbReference type="RefSeq" id="WP_407030744.1">
    <property type="nucleotide sequence ID" value="NZ_JAQGEF010000005.1"/>
</dbReference>
<evidence type="ECO:0000313" key="1">
    <source>
        <dbReference type="EMBL" id="MDA3614416.1"/>
    </source>
</evidence>
<dbReference type="EMBL" id="JAQGEF010000005">
    <property type="protein sequence ID" value="MDA3614416.1"/>
    <property type="molecule type" value="Genomic_DNA"/>
</dbReference>
<sequence length="149" mass="16637">MNNNKRTNLKRKFRYTISKLTWVILFTIGMNTLGCMKETTNGNEYFIKYEVSSSTTNSGGKLNVVFNDANGRSKSNVIGTLTSWEVVLGPVKKGFNATISTTKEGSPDDELKLNAQIFVSKNGNEFELKKADKSDVPRSSLQVSYTIDY</sequence>
<name>A0ABT4UHY6_9BACT</name>
<reference evidence="1 2" key="1">
    <citation type="submission" date="2022-12" db="EMBL/GenBank/DDBJ databases">
        <title>Chitinophagaceae gen. sp. nov., a new member of the family Chitinophagaceae, isolated from soil in a chemical factory.</title>
        <authorList>
            <person name="Ke Z."/>
        </authorList>
    </citation>
    <scope>NUCLEOTIDE SEQUENCE [LARGE SCALE GENOMIC DNA]</scope>
    <source>
        <strain evidence="1 2">LY-5</strain>
    </source>
</reference>
<protein>
    <submittedName>
        <fullName evidence="1">Uncharacterized protein</fullName>
    </submittedName>
</protein>
<dbReference type="Proteomes" id="UP001210231">
    <property type="component" value="Unassembled WGS sequence"/>
</dbReference>
<comment type="caution">
    <text evidence="1">The sequence shown here is derived from an EMBL/GenBank/DDBJ whole genome shotgun (WGS) entry which is preliminary data.</text>
</comment>
<accession>A0ABT4UHY6</accession>
<keyword evidence="2" id="KW-1185">Reference proteome</keyword>
<gene>
    <name evidence="1" type="ORF">O3P16_06320</name>
</gene>
<organism evidence="1 2">
    <name type="scientific">Polluticaenibacter yanchengensis</name>
    <dbReference type="NCBI Taxonomy" id="3014562"/>
    <lineage>
        <taxon>Bacteria</taxon>
        <taxon>Pseudomonadati</taxon>
        <taxon>Bacteroidota</taxon>
        <taxon>Chitinophagia</taxon>
        <taxon>Chitinophagales</taxon>
        <taxon>Chitinophagaceae</taxon>
        <taxon>Polluticaenibacter</taxon>
    </lineage>
</organism>
<evidence type="ECO:0000313" key="2">
    <source>
        <dbReference type="Proteomes" id="UP001210231"/>
    </source>
</evidence>